<protein>
    <submittedName>
        <fullName evidence="2">Uncharacterized protein</fullName>
    </submittedName>
</protein>
<comment type="caution">
    <text evidence="2">The sequence shown here is derived from an EMBL/GenBank/DDBJ whole genome shotgun (WGS) entry which is preliminary data.</text>
</comment>
<gene>
    <name evidence="2" type="ORF">Sjap_018751</name>
</gene>
<sequence length="52" mass="5693">MVVGTPRFSPISLLQDLSHGSSVATPSTQKNKKREDEAETRGNVRIPDFVVP</sequence>
<feature type="region of interest" description="Disordered" evidence="1">
    <location>
        <begin position="1"/>
        <end position="52"/>
    </location>
</feature>
<feature type="compositionally biased region" description="Basic and acidic residues" evidence="1">
    <location>
        <begin position="33"/>
        <end position="42"/>
    </location>
</feature>
<evidence type="ECO:0000313" key="2">
    <source>
        <dbReference type="EMBL" id="KAK9110691.1"/>
    </source>
</evidence>
<evidence type="ECO:0000256" key="1">
    <source>
        <dbReference type="SAM" id="MobiDB-lite"/>
    </source>
</evidence>
<feature type="compositionally biased region" description="Polar residues" evidence="1">
    <location>
        <begin position="18"/>
        <end position="29"/>
    </location>
</feature>
<evidence type="ECO:0000313" key="3">
    <source>
        <dbReference type="Proteomes" id="UP001417504"/>
    </source>
</evidence>
<dbReference type="AlphaFoldDB" id="A0AAP0I8H8"/>
<organism evidence="2 3">
    <name type="scientific">Stephania japonica</name>
    <dbReference type="NCBI Taxonomy" id="461633"/>
    <lineage>
        <taxon>Eukaryota</taxon>
        <taxon>Viridiplantae</taxon>
        <taxon>Streptophyta</taxon>
        <taxon>Embryophyta</taxon>
        <taxon>Tracheophyta</taxon>
        <taxon>Spermatophyta</taxon>
        <taxon>Magnoliopsida</taxon>
        <taxon>Ranunculales</taxon>
        <taxon>Menispermaceae</taxon>
        <taxon>Menispermoideae</taxon>
        <taxon>Cissampelideae</taxon>
        <taxon>Stephania</taxon>
    </lineage>
</organism>
<keyword evidence="3" id="KW-1185">Reference proteome</keyword>
<reference evidence="2 3" key="1">
    <citation type="submission" date="2024-01" db="EMBL/GenBank/DDBJ databases">
        <title>Genome assemblies of Stephania.</title>
        <authorList>
            <person name="Yang L."/>
        </authorList>
    </citation>
    <scope>NUCLEOTIDE SEQUENCE [LARGE SCALE GENOMIC DNA]</scope>
    <source>
        <strain evidence="2">QJT</strain>
        <tissue evidence="2">Leaf</tissue>
    </source>
</reference>
<name>A0AAP0I8H8_9MAGN</name>
<dbReference type="EMBL" id="JBBNAE010000007">
    <property type="protein sequence ID" value="KAK9110691.1"/>
    <property type="molecule type" value="Genomic_DNA"/>
</dbReference>
<dbReference type="Proteomes" id="UP001417504">
    <property type="component" value="Unassembled WGS sequence"/>
</dbReference>
<accession>A0AAP0I8H8</accession>
<proteinExistence type="predicted"/>